<accession>A0A426Z3W4</accession>
<evidence type="ECO:0000313" key="1">
    <source>
        <dbReference type="EMBL" id="RRT58667.1"/>
    </source>
</evidence>
<dbReference type="AlphaFoldDB" id="A0A426Z3W4"/>
<comment type="caution">
    <text evidence="1">The sequence shown here is derived from an EMBL/GenBank/DDBJ whole genome shotgun (WGS) entry which is preliminary data.</text>
</comment>
<proteinExistence type="predicted"/>
<dbReference type="EMBL" id="AMZH03008569">
    <property type="protein sequence ID" value="RRT58667.1"/>
    <property type="molecule type" value="Genomic_DNA"/>
</dbReference>
<protein>
    <submittedName>
        <fullName evidence="1">Uncharacterized protein</fullName>
    </submittedName>
</protein>
<sequence>LLSSFVWVDDIRFTEEVCRGERHLSARLDSPRPVALEDRGHAVIGELQTYGEGPDASTAHKVTELVSVRDHVVYRQKILCLWT</sequence>
<feature type="non-terminal residue" evidence="1">
    <location>
        <position position="1"/>
    </location>
</feature>
<reference evidence="1 2" key="1">
    <citation type="journal article" date="2014" name="Agronomy (Basel)">
        <title>A Draft Genome Sequence for Ensete ventricosum, the Drought-Tolerant Tree Against Hunger.</title>
        <authorList>
            <person name="Harrison J."/>
            <person name="Moore K.A."/>
            <person name="Paszkiewicz K."/>
            <person name="Jones T."/>
            <person name="Grant M."/>
            <person name="Ambacheew D."/>
            <person name="Muzemil S."/>
            <person name="Studholme D.J."/>
        </authorList>
    </citation>
    <scope>NUCLEOTIDE SEQUENCE [LARGE SCALE GENOMIC DNA]</scope>
</reference>
<gene>
    <name evidence="1" type="ORF">B296_00046406</name>
</gene>
<organism evidence="1 2">
    <name type="scientific">Ensete ventricosum</name>
    <name type="common">Abyssinian banana</name>
    <name type="synonym">Musa ensete</name>
    <dbReference type="NCBI Taxonomy" id="4639"/>
    <lineage>
        <taxon>Eukaryota</taxon>
        <taxon>Viridiplantae</taxon>
        <taxon>Streptophyta</taxon>
        <taxon>Embryophyta</taxon>
        <taxon>Tracheophyta</taxon>
        <taxon>Spermatophyta</taxon>
        <taxon>Magnoliopsida</taxon>
        <taxon>Liliopsida</taxon>
        <taxon>Zingiberales</taxon>
        <taxon>Musaceae</taxon>
        <taxon>Ensete</taxon>
    </lineage>
</organism>
<evidence type="ECO:0000313" key="2">
    <source>
        <dbReference type="Proteomes" id="UP000287651"/>
    </source>
</evidence>
<dbReference type="Proteomes" id="UP000287651">
    <property type="component" value="Unassembled WGS sequence"/>
</dbReference>
<name>A0A426Z3W4_ENSVE</name>